<comment type="catalytic activity">
    <reaction evidence="9 10">
        <text>RNA(n) + a ribonucleoside 5'-triphosphate = RNA(n+1) + diphosphate</text>
        <dbReference type="Rhea" id="RHEA:21248"/>
        <dbReference type="Rhea" id="RHEA-COMP:14527"/>
        <dbReference type="Rhea" id="RHEA-COMP:17342"/>
        <dbReference type="ChEBI" id="CHEBI:33019"/>
        <dbReference type="ChEBI" id="CHEBI:61557"/>
        <dbReference type="ChEBI" id="CHEBI:140395"/>
        <dbReference type="EC" id="2.7.7.6"/>
    </reaction>
</comment>
<dbReference type="InterPro" id="IPR006110">
    <property type="entry name" value="Pol_omega/Rpo6/RPB6"/>
</dbReference>
<dbReference type="GO" id="GO:0003677">
    <property type="term" value="F:DNA binding"/>
    <property type="evidence" value="ECO:0007669"/>
    <property type="project" value="UniProtKB-UniRule"/>
</dbReference>
<dbReference type="PANTHER" id="PTHR34476:SF1">
    <property type="entry name" value="DNA-DIRECTED RNA POLYMERASE SUBUNIT OMEGA"/>
    <property type="match status" value="1"/>
</dbReference>
<evidence type="ECO:0000256" key="8">
    <source>
        <dbReference type="ARBA" id="ARBA00029924"/>
    </source>
</evidence>
<comment type="similarity">
    <text evidence="1 10">Belongs to the RNA polymerase subunit omega family.</text>
</comment>
<organism evidence="11 12">
    <name type="scientific">Dialister micraerophilus UPII 345-E</name>
    <dbReference type="NCBI Taxonomy" id="910314"/>
    <lineage>
        <taxon>Bacteria</taxon>
        <taxon>Bacillati</taxon>
        <taxon>Bacillota</taxon>
        <taxon>Negativicutes</taxon>
        <taxon>Veillonellales</taxon>
        <taxon>Veillonellaceae</taxon>
        <taxon>Dialister</taxon>
    </lineage>
</organism>
<dbReference type="GO" id="GO:0003899">
    <property type="term" value="F:DNA-directed RNA polymerase activity"/>
    <property type="evidence" value="ECO:0007669"/>
    <property type="project" value="UniProtKB-UniRule"/>
</dbReference>
<dbReference type="GO" id="GO:0006351">
    <property type="term" value="P:DNA-templated transcription"/>
    <property type="evidence" value="ECO:0007669"/>
    <property type="project" value="UniProtKB-UniRule"/>
</dbReference>
<dbReference type="GO" id="GO:0000428">
    <property type="term" value="C:DNA-directed RNA polymerase complex"/>
    <property type="evidence" value="ECO:0007669"/>
    <property type="project" value="UniProtKB-KW"/>
</dbReference>
<evidence type="ECO:0000256" key="9">
    <source>
        <dbReference type="ARBA" id="ARBA00048552"/>
    </source>
</evidence>
<dbReference type="InterPro" id="IPR036161">
    <property type="entry name" value="RPB6/omega-like_sf"/>
</dbReference>
<evidence type="ECO:0000313" key="11">
    <source>
        <dbReference type="EMBL" id="EFR42756.1"/>
    </source>
</evidence>
<keyword evidence="7 10" id="KW-0804">Transcription</keyword>
<dbReference type="Gene3D" id="3.90.940.10">
    <property type="match status" value="1"/>
</dbReference>
<dbReference type="OrthoDB" id="9815459at2"/>
<dbReference type="SMART" id="SM01409">
    <property type="entry name" value="RNA_pol_Rpb6"/>
    <property type="match status" value="1"/>
</dbReference>
<keyword evidence="4 10" id="KW-0240">DNA-directed RNA polymerase</keyword>
<sequence length="67" mass="7694">MMSFPSIDELVKIVDTKYTLVTLVAMRARELTDNEAQLIREKNKKAVTIALEEIYENKVEPKKIGNI</sequence>
<reference evidence="11 12" key="1">
    <citation type="submission" date="2010-11" db="EMBL/GenBank/DDBJ databases">
        <authorList>
            <person name="Durkin A.S."/>
            <person name="Madupu R."/>
            <person name="Torralba M."/>
            <person name="Gillis M."/>
            <person name="Methe B."/>
            <person name="Sutton G."/>
            <person name="Nelson K.E."/>
        </authorList>
    </citation>
    <scope>NUCLEOTIDE SEQUENCE [LARGE SCALE GENOMIC DNA]</scope>
    <source>
        <strain evidence="11 12">UPII 345-E</strain>
    </source>
</reference>
<name>E4L8S7_9FIRM</name>
<comment type="function">
    <text evidence="10">Promotes RNA polymerase assembly. Latches the N- and C-terminal regions of the beta' subunit thereby facilitating its interaction with the beta and alpha subunits.</text>
</comment>
<evidence type="ECO:0000256" key="5">
    <source>
        <dbReference type="ARBA" id="ARBA00022679"/>
    </source>
</evidence>
<proteinExistence type="inferred from homology"/>
<comment type="caution">
    <text evidence="11">The sequence shown here is derived from an EMBL/GenBank/DDBJ whole genome shotgun (WGS) entry which is preliminary data.</text>
</comment>
<evidence type="ECO:0000256" key="1">
    <source>
        <dbReference type="ARBA" id="ARBA00006711"/>
    </source>
</evidence>
<keyword evidence="6 10" id="KW-0548">Nucleotidyltransferase</keyword>
<dbReference type="eggNOG" id="COG1758">
    <property type="taxonomic scope" value="Bacteria"/>
</dbReference>
<keyword evidence="5 10" id="KW-0808">Transferase</keyword>
<dbReference type="AlphaFoldDB" id="E4L8S7"/>
<comment type="subunit">
    <text evidence="10">The RNAP catalytic core consists of 2 alpha, 1 beta, 1 beta' and 1 omega subunit. When a sigma factor is associated with the core the holoenzyme is formed, which can initiate transcription.</text>
</comment>
<evidence type="ECO:0000256" key="7">
    <source>
        <dbReference type="ARBA" id="ARBA00023163"/>
    </source>
</evidence>
<dbReference type="Pfam" id="PF01192">
    <property type="entry name" value="RNA_pol_Rpb6"/>
    <property type="match status" value="1"/>
</dbReference>
<dbReference type="EMBL" id="AENT01000016">
    <property type="protein sequence ID" value="EFR42756.1"/>
    <property type="molecule type" value="Genomic_DNA"/>
</dbReference>
<dbReference type="Proteomes" id="UP000004594">
    <property type="component" value="Unassembled WGS sequence"/>
</dbReference>
<evidence type="ECO:0000313" key="12">
    <source>
        <dbReference type="Proteomes" id="UP000004594"/>
    </source>
</evidence>
<evidence type="ECO:0000256" key="10">
    <source>
        <dbReference type="HAMAP-Rule" id="MF_00366"/>
    </source>
</evidence>
<dbReference type="NCBIfam" id="TIGR00690">
    <property type="entry name" value="rpoZ"/>
    <property type="match status" value="1"/>
</dbReference>
<evidence type="ECO:0000256" key="6">
    <source>
        <dbReference type="ARBA" id="ARBA00022695"/>
    </source>
</evidence>
<dbReference type="EC" id="2.7.7.6" evidence="2 10"/>
<dbReference type="PANTHER" id="PTHR34476">
    <property type="entry name" value="DNA-DIRECTED RNA POLYMERASE SUBUNIT OMEGA"/>
    <property type="match status" value="1"/>
</dbReference>
<dbReference type="InterPro" id="IPR003716">
    <property type="entry name" value="DNA-dir_RNA_pol_omega"/>
</dbReference>
<dbReference type="HAMAP" id="MF_00366">
    <property type="entry name" value="RNApol_bact_RpoZ"/>
    <property type="match status" value="1"/>
</dbReference>
<evidence type="ECO:0000256" key="3">
    <source>
        <dbReference type="ARBA" id="ARBA00013725"/>
    </source>
</evidence>
<protein>
    <recommendedName>
        <fullName evidence="3 10">DNA-directed RNA polymerase subunit omega</fullName>
        <shortName evidence="10">RNAP omega subunit</shortName>
        <ecNumber evidence="2 10">2.7.7.6</ecNumber>
    </recommendedName>
    <alternativeName>
        <fullName evidence="10">RNA polymerase omega subunit</fullName>
    </alternativeName>
    <alternativeName>
        <fullName evidence="8 10">Transcriptase subunit omega</fullName>
    </alternativeName>
</protein>
<evidence type="ECO:0000256" key="2">
    <source>
        <dbReference type="ARBA" id="ARBA00012418"/>
    </source>
</evidence>
<accession>E4L8S7</accession>
<gene>
    <name evidence="10 11" type="primary">rpoZ</name>
    <name evidence="11" type="ORF">HMPREF9220_0997</name>
</gene>
<dbReference type="RefSeq" id="WP_007554516.1">
    <property type="nucleotide sequence ID" value="NZ_AENT01000016.1"/>
</dbReference>
<dbReference type="SUPFAM" id="SSF63562">
    <property type="entry name" value="RPB6/omega subunit-like"/>
    <property type="match status" value="1"/>
</dbReference>
<evidence type="ECO:0000256" key="4">
    <source>
        <dbReference type="ARBA" id="ARBA00022478"/>
    </source>
</evidence>